<accession>A0A549T090</accession>
<dbReference type="InterPro" id="IPR041576">
    <property type="entry name" value="Evf"/>
</dbReference>
<dbReference type="Pfam" id="PF18270">
    <property type="entry name" value="Evf"/>
    <property type="match status" value="1"/>
</dbReference>
<protein>
    <recommendedName>
        <fullName evidence="1">Virulence factor Evf domain-containing protein</fullName>
    </recommendedName>
</protein>
<proteinExistence type="predicted"/>
<feature type="domain" description="Virulence factor Evf" evidence="1">
    <location>
        <begin position="48"/>
        <end position="278"/>
    </location>
</feature>
<evidence type="ECO:0000259" key="1">
    <source>
        <dbReference type="Pfam" id="PF18270"/>
    </source>
</evidence>
<comment type="caution">
    <text evidence="2">The sequence shown here is derived from an EMBL/GenBank/DDBJ whole genome shotgun (WGS) entry which is preliminary data.</text>
</comment>
<reference evidence="2 3" key="1">
    <citation type="submission" date="2019-07" db="EMBL/GenBank/DDBJ databases">
        <title>Ln-dependent methylotrophs.</title>
        <authorList>
            <person name="Tani A."/>
        </authorList>
    </citation>
    <scope>NUCLEOTIDE SEQUENCE [LARGE SCALE GENOMIC DNA]</scope>
    <source>
        <strain evidence="2 3">SM12</strain>
    </source>
</reference>
<evidence type="ECO:0000313" key="3">
    <source>
        <dbReference type="Proteomes" id="UP000316801"/>
    </source>
</evidence>
<evidence type="ECO:0000313" key="2">
    <source>
        <dbReference type="EMBL" id="TRL35297.1"/>
    </source>
</evidence>
<dbReference type="AlphaFoldDB" id="A0A549T090"/>
<organism evidence="2 3">
    <name type="scientific">Rhizobium straminoryzae</name>
    <dbReference type="NCBI Taxonomy" id="1387186"/>
    <lineage>
        <taxon>Bacteria</taxon>
        <taxon>Pseudomonadati</taxon>
        <taxon>Pseudomonadota</taxon>
        <taxon>Alphaproteobacteria</taxon>
        <taxon>Hyphomicrobiales</taxon>
        <taxon>Rhizobiaceae</taxon>
        <taxon>Rhizobium/Agrobacterium group</taxon>
        <taxon>Rhizobium</taxon>
    </lineage>
</organism>
<dbReference type="Proteomes" id="UP000316801">
    <property type="component" value="Unassembled WGS sequence"/>
</dbReference>
<name>A0A549T090_9HYPH</name>
<keyword evidence="3" id="KW-1185">Reference proteome</keyword>
<sequence>MSDLASPTVLKHLTQGSSQQYASAKQFFSPKMLKMASGAPAPTDDQIANDKGTVQFHLIGQSTTDPAYSSIMNQNQDNLLAIGGLIHDYMHTKFPTIDAQKLDINTWSKVLGYIPDLSIGKSNRKVFTNRIAGVSVSGTFLQLIAQAIITDGASLLTDFSKFLEQMGNVTFSAESKSQKYKAITCTYQSYLVDNGAGGYFDYGAIVLREIDFTQNFSELRSSCSSANYINISMEYNEIVNLVQTRRIRKGGADYDNFQELVNANSTEQFKKAKNFFNGGSTPQEEITPKV</sequence>
<gene>
    <name evidence="2" type="ORF">FNA46_20480</name>
</gene>
<dbReference type="RefSeq" id="WP_143127072.1">
    <property type="nucleotide sequence ID" value="NZ_VJMG01000067.1"/>
</dbReference>
<dbReference type="EMBL" id="VJMG01000067">
    <property type="protein sequence ID" value="TRL35297.1"/>
    <property type="molecule type" value="Genomic_DNA"/>
</dbReference>